<dbReference type="InterPro" id="IPR035992">
    <property type="entry name" value="Ricin_B-like_lectins"/>
</dbReference>
<feature type="region of interest" description="Disordered" evidence="1">
    <location>
        <begin position="1"/>
        <end position="35"/>
    </location>
</feature>
<dbReference type="Pfam" id="PF00652">
    <property type="entry name" value="Ricin_B_lectin"/>
    <property type="match status" value="1"/>
</dbReference>
<proteinExistence type="predicted"/>
<feature type="domain" description="Ricin B lectin" evidence="2">
    <location>
        <begin position="831"/>
        <end position="973"/>
    </location>
</feature>
<dbReference type="SMART" id="SM00458">
    <property type="entry name" value="RICIN"/>
    <property type="match status" value="1"/>
</dbReference>
<dbReference type="Proteomes" id="UP001205311">
    <property type="component" value="Unassembled WGS sequence"/>
</dbReference>
<evidence type="ECO:0000256" key="1">
    <source>
        <dbReference type="SAM" id="MobiDB-lite"/>
    </source>
</evidence>
<dbReference type="EMBL" id="JAMTCP010000007">
    <property type="protein sequence ID" value="MCP2258185.1"/>
    <property type="molecule type" value="Genomic_DNA"/>
</dbReference>
<evidence type="ECO:0000259" key="2">
    <source>
        <dbReference type="SMART" id="SM00458"/>
    </source>
</evidence>
<dbReference type="SUPFAM" id="SSF110221">
    <property type="entry name" value="AbfB domain"/>
    <property type="match status" value="1"/>
</dbReference>
<dbReference type="Gene3D" id="2.80.10.50">
    <property type="match status" value="2"/>
</dbReference>
<keyword evidence="4" id="KW-1185">Reference proteome</keyword>
<gene>
    <name evidence="3" type="ORF">LX15_001879</name>
</gene>
<evidence type="ECO:0000313" key="3">
    <source>
        <dbReference type="EMBL" id="MCP2258185.1"/>
    </source>
</evidence>
<dbReference type="InterPro" id="IPR000772">
    <property type="entry name" value="Ricin_B_lectin"/>
</dbReference>
<dbReference type="InterPro" id="IPR013207">
    <property type="entry name" value="LGFP"/>
</dbReference>
<reference evidence="3 4" key="1">
    <citation type="submission" date="2022-06" db="EMBL/GenBank/DDBJ databases">
        <title>Genomic Encyclopedia of Archaeal and Bacterial Type Strains, Phase II (KMG-II): from individual species to whole genera.</title>
        <authorList>
            <person name="Goeker M."/>
        </authorList>
    </citation>
    <scope>NUCLEOTIDE SEQUENCE [LARGE SCALE GENOMIC DNA]</scope>
    <source>
        <strain evidence="3 4">DSM 40477</strain>
    </source>
</reference>
<evidence type="ECO:0000313" key="4">
    <source>
        <dbReference type="Proteomes" id="UP001205311"/>
    </source>
</evidence>
<sequence length="974" mass="107233">MPSLSVDKPPEKPKTPEQQKPNVERAPLPQSTDVEKGKAAAELGIVAGPELLVLSDRNFTAAMYYAADDLDKPHPLEPEHQKVKEAAIAALGTGDAECTAFIKTGMAAANKEDQRIVAERRKKLEEDRSVKAKAAGALGIKVDDTVLSKTVHDFIVYLELNADLHKDAAVKEAARAALKGTAEAQWTFLTVGVFDEHKKDVDRLIQEDKEKSEAEKAAALAREAKANAAWHALGIRADDALVNLSDRDFVVEIWNRAPRGTEVYGAAEAAVRSHNPADWKQFIDKGARDARQRDVENELRKRDEEYVRQIVAIRTRAANSRVHPALVAAADAALAGNPLDRERFLRVDQYQNLTQSIRSGDTKDTDLYLTDSNGAAVLTRWQQGKHPEQAWKVEVGLSDPTCVSLQSVARPNAYLRWRKNANDGTSITVDPHDGTNAFRVEATWCVTSKTEGVYFHPISDPDRILYVPRPRDFERISAFDWYVEPPEPLFPADRRYAADKKLRESLGKPIREAVIGHDDTGYREYEKGRLYRTRDDCEFVVCFGVHVIYNGPVLDKFLQLGGPSALTGVLNDQVPAKDGKGQVLWIERPKLGNQHLYIMWSQATGAHVVYGLIGETWSNAGRETGPFGYPVTDESGFGNEGNRFNHFTGGSIYYLPKSGIRTTRGEFHKKFASLGYHDGPLGYPVTEETSFGKEGGRFQRFSGGSIYYTPKTGVVALYGDIHKKFADLGYEGALGYPLNEAAATSDGVGRYVNFSSGGAIYWHPTTGAHLVLGAIRGKWNELGAEKSYLGYPTTDEFDLPKGRRSVFQGGRIDWSNDGGHTVAYKVLTMTPGAIALKGVQSGRCLQVAGLIGGDAQADLAGTEIWDCFGGAPKQMWDLVDLGGSKYALKNRNSGKCLDLRHGDLSNTNPIVQFTCHYGSTQQWEFTTAADDSVAVRSVHSAKVIDVLDHRTENGSVVLQWADLGGANQRWTVIR</sequence>
<accession>A0ABT1HRX1</accession>
<dbReference type="SUPFAM" id="SSF50370">
    <property type="entry name" value="Ricin B-like lectins"/>
    <property type="match status" value="1"/>
</dbReference>
<name>A0ABT1HRX1_STRSD</name>
<comment type="caution">
    <text evidence="3">The sequence shown here is derived from an EMBL/GenBank/DDBJ whole genome shotgun (WGS) entry which is preliminary data.</text>
</comment>
<feature type="compositionally biased region" description="Basic and acidic residues" evidence="1">
    <location>
        <begin position="8"/>
        <end position="17"/>
    </location>
</feature>
<dbReference type="InterPro" id="IPR036195">
    <property type="entry name" value="AbfB_ABD_sf"/>
</dbReference>
<dbReference type="PROSITE" id="PS50231">
    <property type="entry name" value="RICIN_B_LECTIN"/>
    <property type="match status" value="1"/>
</dbReference>
<dbReference type="Pfam" id="PF05270">
    <property type="entry name" value="AbfB"/>
    <property type="match status" value="1"/>
</dbReference>
<dbReference type="Pfam" id="PF08310">
    <property type="entry name" value="LGFP"/>
    <property type="match status" value="5"/>
</dbReference>
<dbReference type="InterPro" id="IPR007934">
    <property type="entry name" value="AbfB_ABD"/>
</dbReference>
<dbReference type="CDD" id="cd00161">
    <property type="entry name" value="beta-trefoil_Ricin-like"/>
    <property type="match status" value="1"/>
</dbReference>
<organism evidence="3 4">
    <name type="scientific">Streptoalloteichus tenebrarius (strain ATCC 17920 / DSM 40477 / JCM 4838 / CBS 697.72 / NBRC 16177 / NCIMB 11028 / NRRL B-12390 / A12253. 1 / ISP 5477)</name>
    <name type="common">Streptomyces tenebrarius</name>
    <dbReference type="NCBI Taxonomy" id="1933"/>
    <lineage>
        <taxon>Bacteria</taxon>
        <taxon>Bacillati</taxon>
        <taxon>Actinomycetota</taxon>
        <taxon>Actinomycetes</taxon>
        <taxon>Pseudonocardiales</taxon>
        <taxon>Pseudonocardiaceae</taxon>
        <taxon>Streptoalloteichus</taxon>
    </lineage>
</organism>
<protein>
    <submittedName>
        <fullName evidence="3">LGFP repeat-containing protein</fullName>
    </submittedName>
</protein>